<evidence type="ECO:0000313" key="10">
    <source>
        <dbReference type="EMBL" id="MBP1853296.1"/>
    </source>
</evidence>
<evidence type="ECO:0000256" key="3">
    <source>
        <dbReference type="ARBA" id="ARBA00022448"/>
    </source>
</evidence>
<evidence type="ECO:0000313" key="11">
    <source>
        <dbReference type="Proteomes" id="UP000759443"/>
    </source>
</evidence>
<feature type="transmembrane region" description="Helical" evidence="9">
    <location>
        <begin position="40"/>
        <end position="59"/>
    </location>
</feature>
<evidence type="ECO:0000256" key="5">
    <source>
        <dbReference type="ARBA" id="ARBA00022692"/>
    </source>
</evidence>
<evidence type="ECO:0000256" key="7">
    <source>
        <dbReference type="ARBA" id="ARBA00023136"/>
    </source>
</evidence>
<dbReference type="PANTHER" id="PTHR34702:SF1">
    <property type="entry name" value="NA(+)_H(+) ANTIPORTER SUBUNIT F"/>
    <property type="match status" value="1"/>
</dbReference>
<gene>
    <name evidence="10" type="ORF">J2Z17_004757</name>
</gene>
<feature type="region of interest" description="Disordered" evidence="8">
    <location>
        <begin position="96"/>
        <end position="235"/>
    </location>
</feature>
<dbReference type="InterPro" id="IPR007208">
    <property type="entry name" value="MrpF/PhaF-like"/>
</dbReference>
<keyword evidence="7 9" id="KW-0472">Membrane</keyword>
<dbReference type="NCBIfam" id="NF009245">
    <property type="entry name" value="PRK12599.1-4"/>
    <property type="match status" value="1"/>
</dbReference>
<evidence type="ECO:0000256" key="2">
    <source>
        <dbReference type="ARBA" id="ARBA00009212"/>
    </source>
</evidence>
<dbReference type="EMBL" id="JAGGJU010000016">
    <property type="protein sequence ID" value="MBP1853296.1"/>
    <property type="molecule type" value="Genomic_DNA"/>
</dbReference>
<evidence type="ECO:0000256" key="9">
    <source>
        <dbReference type="SAM" id="Phobius"/>
    </source>
</evidence>
<dbReference type="Proteomes" id="UP000759443">
    <property type="component" value="Unassembled WGS sequence"/>
</dbReference>
<feature type="transmembrane region" description="Helical" evidence="9">
    <location>
        <begin position="65"/>
        <end position="89"/>
    </location>
</feature>
<keyword evidence="5 9" id="KW-0812">Transmembrane</keyword>
<feature type="transmembrane region" description="Helical" evidence="9">
    <location>
        <begin position="6"/>
        <end position="28"/>
    </location>
</feature>
<evidence type="ECO:0000256" key="8">
    <source>
        <dbReference type="SAM" id="MobiDB-lite"/>
    </source>
</evidence>
<evidence type="ECO:0000256" key="6">
    <source>
        <dbReference type="ARBA" id="ARBA00022989"/>
    </source>
</evidence>
<dbReference type="Pfam" id="PF04066">
    <property type="entry name" value="MrpF_PhaF"/>
    <property type="match status" value="1"/>
</dbReference>
<comment type="subcellular location">
    <subcellularLocation>
        <location evidence="1">Cell membrane</location>
        <topology evidence="1">Multi-pass membrane protein</topology>
    </subcellularLocation>
</comment>
<name>A0ABS4E5V3_9HYPH</name>
<protein>
    <submittedName>
        <fullName evidence="10">Multisubunit Na+/H+ antiporter MnhF subunit</fullName>
    </submittedName>
</protein>
<comment type="similarity">
    <text evidence="2">Belongs to the CPA3 antiporters (TC 2.A.63) subunit F family.</text>
</comment>
<keyword evidence="3" id="KW-0813">Transport</keyword>
<proteinExistence type="inferred from homology"/>
<reference evidence="10 11" key="1">
    <citation type="submission" date="2021-03" db="EMBL/GenBank/DDBJ databases">
        <title>Genomic Encyclopedia of Type Strains, Phase IV (KMG-IV): sequencing the most valuable type-strain genomes for metagenomic binning, comparative biology and taxonomic classification.</title>
        <authorList>
            <person name="Goeker M."/>
        </authorList>
    </citation>
    <scope>NUCLEOTIDE SEQUENCE [LARGE SCALE GENOMIC DNA]</scope>
    <source>
        <strain evidence="10 11">DSM 21600</strain>
    </source>
</reference>
<keyword evidence="4" id="KW-1003">Cell membrane</keyword>
<feature type="compositionally biased region" description="Low complexity" evidence="8">
    <location>
        <begin position="138"/>
        <end position="156"/>
    </location>
</feature>
<keyword evidence="11" id="KW-1185">Reference proteome</keyword>
<feature type="compositionally biased region" description="Polar residues" evidence="8">
    <location>
        <begin position="106"/>
        <end position="123"/>
    </location>
</feature>
<evidence type="ECO:0000256" key="4">
    <source>
        <dbReference type="ARBA" id="ARBA00022475"/>
    </source>
</evidence>
<organism evidence="10 11">
    <name type="scientific">Rhizobium halophytocola</name>
    <dbReference type="NCBI Taxonomy" id="735519"/>
    <lineage>
        <taxon>Bacteria</taxon>
        <taxon>Pseudomonadati</taxon>
        <taxon>Pseudomonadota</taxon>
        <taxon>Alphaproteobacteria</taxon>
        <taxon>Hyphomicrobiales</taxon>
        <taxon>Rhizobiaceae</taxon>
        <taxon>Rhizobium/Agrobacterium group</taxon>
        <taxon>Rhizobium</taxon>
    </lineage>
</organism>
<sequence>MSSPAYIVQLACYGALFLLAIAFLMTVYRVVKGPTLPDRVLALDMLVGIVIGFIAVIAIRTGYTLYIDIAISLGLVGFLATVAFARFILARGVEGEHPSEDEPVFSTEQGRPQSVHGSRTSSPAHAGDLVDAETSGVPSHAPADAAEAKPAATGPAENDGVAENRPSASVRKPRGRKTSAAAPAPAKAKSEDAAAQGDNTTKSGGALRKAGRAASAQPSAPTTAAPRKSRRKDDK</sequence>
<keyword evidence="6 9" id="KW-1133">Transmembrane helix</keyword>
<feature type="compositionally biased region" description="Low complexity" evidence="8">
    <location>
        <begin position="213"/>
        <end position="226"/>
    </location>
</feature>
<dbReference type="PANTHER" id="PTHR34702">
    <property type="entry name" value="NA(+)/H(+) ANTIPORTER SUBUNIT F1"/>
    <property type="match status" value="1"/>
</dbReference>
<comment type="caution">
    <text evidence="10">The sequence shown here is derived from an EMBL/GenBank/DDBJ whole genome shotgun (WGS) entry which is preliminary data.</text>
</comment>
<accession>A0ABS4E5V3</accession>
<evidence type="ECO:0000256" key="1">
    <source>
        <dbReference type="ARBA" id="ARBA00004651"/>
    </source>
</evidence>